<dbReference type="InterPro" id="IPR012851">
    <property type="entry name" value="Spore_coat_CotF-like"/>
</dbReference>
<keyword evidence="1" id="KW-0946">Virion</keyword>
<accession>A0ABR8MYT5</accession>
<dbReference type="Proteomes" id="UP000609346">
    <property type="component" value="Unassembled WGS sequence"/>
</dbReference>
<protein>
    <submittedName>
        <fullName evidence="1">Spore coat protein</fullName>
    </submittedName>
</protein>
<proteinExistence type="predicted"/>
<dbReference type="InterPro" id="IPR012347">
    <property type="entry name" value="Ferritin-like"/>
</dbReference>
<keyword evidence="1" id="KW-0167">Capsid protein</keyword>
<comment type="caution">
    <text evidence="1">The sequence shown here is derived from an EMBL/GenBank/DDBJ whole genome shotgun (WGS) entry which is preliminary data.</text>
</comment>
<dbReference type="RefSeq" id="WP_191204350.1">
    <property type="nucleotide sequence ID" value="NZ_JACXZA010000003.1"/>
</dbReference>
<dbReference type="Gene3D" id="1.20.1260.10">
    <property type="match status" value="1"/>
</dbReference>
<dbReference type="Pfam" id="PF07875">
    <property type="entry name" value="Coat_F"/>
    <property type="match status" value="1"/>
</dbReference>
<name>A0ABR8MYT5_9BACL</name>
<sequence>MQQHHQSILPDEDLASVILSDLKRVVREYATAATESTCPAVRKLFTDLLNSTLNMQGQLFTAMQSQQMYNTSSPALRQEIDKQGKQYDQTLQKTNQFVQQKLSGIAQQSVYYTSQPNVAHIPQQQAQQPPRYYS</sequence>
<organism evidence="1 2">
    <name type="scientific">Paenibacillus terricola</name>
    <dbReference type="NCBI Taxonomy" id="2763503"/>
    <lineage>
        <taxon>Bacteria</taxon>
        <taxon>Bacillati</taxon>
        <taxon>Bacillota</taxon>
        <taxon>Bacilli</taxon>
        <taxon>Bacillales</taxon>
        <taxon>Paenibacillaceae</taxon>
        <taxon>Paenibacillus</taxon>
    </lineage>
</organism>
<evidence type="ECO:0000313" key="1">
    <source>
        <dbReference type="EMBL" id="MBD3920100.1"/>
    </source>
</evidence>
<evidence type="ECO:0000313" key="2">
    <source>
        <dbReference type="Proteomes" id="UP000609346"/>
    </source>
</evidence>
<reference evidence="1 2" key="1">
    <citation type="submission" date="2020-09" db="EMBL/GenBank/DDBJ databases">
        <title>Paenibacillus sp. strain PR3 16S rRNA gene Genome sequencing and assembly.</title>
        <authorList>
            <person name="Kim J."/>
        </authorList>
    </citation>
    <scope>NUCLEOTIDE SEQUENCE [LARGE SCALE GENOMIC DNA]</scope>
    <source>
        <strain evidence="1 2">PR3</strain>
    </source>
</reference>
<keyword evidence="2" id="KW-1185">Reference proteome</keyword>
<gene>
    <name evidence="1" type="ORF">H8B09_15150</name>
</gene>
<dbReference type="EMBL" id="JACXZA010000003">
    <property type="protein sequence ID" value="MBD3920100.1"/>
    <property type="molecule type" value="Genomic_DNA"/>
</dbReference>